<accession>A0A2U8UAA9</accession>
<feature type="domain" description="MADS-box" evidence="8">
    <location>
        <begin position="1"/>
        <end position="61"/>
    </location>
</feature>
<feature type="domain" description="K-box" evidence="9">
    <location>
        <begin position="63"/>
        <end position="164"/>
    </location>
</feature>
<dbReference type="CDD" id="cd00265">
    <property type="entry name" value="MADS_MEF2_like"/>
    <property type="match status" value="1"/>
</dbReference>
<keyword evidence="7" id="KW-0175">Coiled coil</keyword>
<evidence type="ECO:0000256" key="3">
    <source>
        <dbReference type="ARBA" id="ARBA00023125"/>
    </source>
</evidence>
<dbReference type="InterPro" id="IPR002100">
    <property type="entry name" value="TF_MADSbox"/>
</dbReference>
<dbReference type="InterPro" id="IPR033896">
    <property type="entry name" value="MEF2-like_N"/>
</dbReference>
<dbReference type="Gene3D" id="3.40.1810.10">
    <property type="entry name" value="Transcription factor, MADS-box"/>
    <property type="match status" value="1"/>
</dbReference>
<sequence>MGRRKVAIKRIEDKSSRQVTFSKRRNGLIKKAKELSVLCDVDVAVVVFSSSGKLYDFSSTNSLTGVLQRYNSHVETEEKQSNYARYMTIGELVQTLESDIEEPDQLSVTDLVHLEQQIGSALLETRSRKNCLLMESIAHLHEKEKMLEEEKRHLEEQISGIKKDSEEVNEMGVGVDFTSLATSVVGTQQQAAATLNLL</sequence>
<keyword evidence="5" id="KW-0539">Nucleus</keyword>
<name>A0A2U8UAA9_IPOBA</name>
<dbReference type="PROSITE" id="PS50066">
    <property type="entry name" value="MADS_BOX_2"/>
    <property type="match status" value="1"/>
</dbReference>
<evidence type="ECO:0000313" key="10">
    <source>
        <dbReference type="EMBL" id="AWM99595.1"/>
    </source>
</evidence>
<dbReference type="PROSITE" id="PS51297">
    <property type="entry name" value="K_BOX"/>
    <property type="match status" value="1"/>
</dbReference>
<evidence type="ECO:0000256" key="2">
    <source>
        <dbReference type="ARBA" id="ARBA00023015"/>
    </source>
</evidence>
<reference evidence="10" key="1">
    <citation type="submission" date="2017-07" db="EMBL/GenBank/DDBJ databases">
        <title>Molecular Characterization of Nine Novel MADS-box Transcription Factors Possibly Related to Abiotic Stress Response and/or Storage Root Development in Sweetpotato.</title>
        <authorList>
            <person name="Dong T."/>
        </authorList>
    </citation>
    <scope>NUCLEOTIDE SEQUENCE</scope>
</reference>
<dbReference type="SMART" id="SM00432">
    <property type="entry name" value="MADS"/>
    <property type="match status" value="1"/>
</dbReference>
<keyword evidence="3" id="KW-0238">DNA-binding</keyword>
<dbReference type="GO" id="GO:0000977">
    <property type="term" value="F:RNA polymerase II transcription regulatory region sequence-specific DNA binding"/>
    <property type="evidence" value="ECO:0007669"/>
    <property type="project" value="InterPro"/>
</dbReference>
<evidence type="ECO:0000256" key="1">
    <source>
        <dbReference type="ARBA" id="ARBA00004123"/>
    </source>
</evidence>
<evidence type="ECO:0000259" key="9">
    <source>
        <dbReference type="PROSITE" id="PS51297"/>
    </source>
</evidence>
<evidence type="ECO:0000259" key="8">
    <source>
        <dbReference type="PROSITE" id="PS50066"/>
    </source>
</evidence>
<comment type="function">
    <text evidence="6">Probable transcription factor.</text>
</comment>
<dbReference type="SUPFAM" id="SSF55455">
    <property type="entry name" value="SRF-like"/>
    <property type="match status" value="1"/>
</dbReference>
<dbReference type="FunFam" id="3.40.1810.10:FF:000003">
    <property type="entry name" value="MADS-box transcription factor MADS-MC"/>
    <property type="match status" value="1"/>
</dbReference>
<comment type="subcellular location">
    <subcellularLocation>
        <location evidence="1">Nucleus</location>
    </subcellularLocation>
</comment>
<feature type="coiled-coil region" evidence="7">
    <location>
        <begin position="137"/>
        <end position="171"/>
    </location>
</feature>
<dbReference type="AlphaFoldDB" id="A0A2U8UAA9"/>
<dbReference type="PRINTS" id="PR00404">
    <property type="entry name" value="MADSDOMAIN"/>
</dbReference>
<evidence type="ECO:0000256" key="7">
    <source>
        <dbReference type="SAM" id="Coils"/>
    </source>
</evidence>
<keyword evidence="2" id="KW-0805">Transcription regulation</keyword>
<proteinExistence type="evidence at transcript level"/>
<evidence type="ECO:0000256" key="4">
    <source>
        <dbReference type="ARBA" id="ARBA00023163"/>
    </source>
</evidence>
<dbReference type="InterPro" id="IPR036879">
    <property type="entry name" value="TF_MADSbox_sf"/>
</dbReference>
<evidence type="ECO:0000256" key="5">
    <source>
        <dbReference type="ARBA" id="ARBA00023242"/>
    </source>
</evidence>
<dbReference type="EMBL" id="MF489884">
    <property type="protein sequence ID" value="AWM99595.1"/>
    <property type="molecule type" value="mRNA"/>
</dbReference>
<dbReference type="GO" id="GO:0045944">
    <property type="term" value="P:positive regulation of transcription by RNA polymerase II"/>
    <property type="evidence" value="ECO:0007669"/>
    <property type="project" value="InterPro"/>
</dbReference>
<dbReference type="PANTHER" id="PTHR48019">
    <property type="entry name" value="SERUM RESPONSE FACTOR HOMOLOG"/>
    <property type="match status" value="1"/>
</dbReference>
<dbReference type="Pfam" id="PF00319">
    <property type="entry name" value="SRF-TF"/>
    <property type="match status" value="1"/>
</dbReference>
<keyword evidence="4" id="KW-0804">Transcription</keyword>
<dbReference type="GO" id="GO:0005634">
    <property type="term" value="C:nucleus"/>
    <property type="evidence" value="ECO:0007669"/>
    <property type="project" value="UniProtKB-SubCell"/>
</dbReference>
<dbReference type="GO" id="GO:0003700">
    <property type="term" value="F:DNA-binding transcription factor activity"/>
    <property type="evidence" value="ECO:0007669"/>
    <property type="project" value="InterPro"/>
</dbReference>
<dbReference type="Pfam" id="PF01486">
    <property type="entry name" value="K-box"/>
    <property type="match status" value="1"/>
</dbReference>
<dbReference type="GO" id="GO:0046983">
    <property type="term" value="F:protein dimerization activity"/>
    <property type="evidence" value="ECO:0007669"/>
    <property type="project" value="InterPro"/>
</dbReference>
<protein>
    <submittedName>
        <fullName evidence="10">MBP3</fullName>
    </submittedName>
</protein>
<dbReference type="InterPro" id="IPR050142">
    <property type="entry name" value="MADS-box/MEF2_TF"/>
</dbReference>
<dbReference type="InterPro" id="IPR002487">
    <property type="entry name" value="TF_Kbox"/>
</dbReference>
<dbReference type="PROSITE" id="PS00350">
    <property type="entry name" value="MADS_BOX_1"/>
    <property type="match status" value="1"/>
</dbReference>
<organism evidence="10">
    <name type="scientific">Ipomoea batatas</name>
    <name type="common">Sweet potato</name>
    <name type="synonym">Convolvulus batatas</name>
    <dbReference type="NCBI Taxonomy" id="4120"/>
    <lineage>
        <taxon>Eukaryota</taxon>
        <taxon>Viridiplantae</taxon>
        <taxon>Streptophyta</taxon>
        <taxon>Embryophyta</taxon>
        <taxon>Tracheophyta</taxon>
        <taxon>Spermatophyta</taxon>
        <taxon>Magnoliopsida</taxon>
        <taxon>eudicotyledons</taxon>
        <taxon>Gunneridae</taxon>
        <taxon>Pentapetalae</taxon>
        <taxon>asterids</taxon>
        <taxon>lamiids</taxon>
        <taxon>Solanales</taxon>
        <taxon>Convolvulaceae</taxon>
        <taxon>Ipomoeeae</taxon>
        <taxon>Ipomoea</taxon>
    </lineage>
</organism>
<evidence type="ECO:0000256" key="6">
    <source>
        <dbReference type="ARBA" id="ARBA00037260"/>
    </source>
</evidence>